<comment type="caution">
    <text evidence="1">The sequence shown here is derived from an EMBL/GenBank/DDBJ whole genome shotgun (WGS) entry which is preliminary data.</text>
</comment>
<dbReference type="AlphaFoldDB" id="A0A0T5VJ87"/>
<dbReference type="RefSeq" id="WP_057934418.1">
    <property type="nucleotide sequence ID" value="NZ_LMZQ01000028.1"/>
</dbReference>
<accession>A0A0T5VJ87</accession>
<dbReference type="OrthoDB" id="770659at2"/>
<reference evidence="1 2" key="1">
    <citation type="submission" date="2015-11" db="EMBL/GenBank/DDBJ databases">
        <title>Sequence of Pedobacter ginsenosidimutans.</title>
        <authorList>
            <person name="Carson E."/>
            <person name="Keyser V."/>
            <person name="Newman J."/>
            <person name="Miller J."/>
        </authorList>
    </citation>
    <scope>NUCLEOTIDE SEQUENCE [LARGE SCALE GENOMIC DNA]</scope>
    <source>
        <strain evidence="1 2">KACC 14530</strain>
    </source>
</reference>
<organism evidence="1 2">
    <name type="scientific">Pedobacter ginsenosidimutans</name>
    <dbReference type="NCBI Taxonomy" id="687842"/>
    <lineage>
        <taxon>Bacteria</taxon>
        <taxon>Pseudomonadati</taxon>
        <taxon>Bacteroidota</taxon>
        <taxon>Sphingobacteriia</taxon>
        <taxon>Sphingobacteriales</taxon>
        <taxon>Sphingobacteriaceae</taxon>
        <taxon>Pedobacter</taxon>
    </lineage>
</organism>
<proteinExistence type="predicted"/>
<evidence type="ECO:0000313" key="2">
    <source>
        <dbReference type="Proteomes" id="UP000051950"/>
    </source>
</evidence>
<gene>
    <name evidence="1" type="ORF">ASU31_22055</name>
</gene>
<dbReference type="Proteomes" id="UP000051950">
    <property type="component" value="Unassembled WGS sequence"/>
</dbReference>
<name>A0A0T5VJ87_9SPHI</name>
<protein>
    <submittedName>
        <fullName evidence="1">Uncharacterized protein</fullName>
    </submittedName>
</protein>
<dbReference type="EMBL" id="LMZQ01000028">
    <property type="protein sequence ID" value="KRT13944.1"/>
    <property type="molecule type" value="Genomic_DNA"/>
</dbReference>
<evidence type="ECO:0000313" key="1">
    <source>
        <dbReference type="EMBL" id="KRT13944.1"/>
    </source>
</evidence>
<sequence length="123" mass="13371">MKKLLFLIPVLLLLTITFITAFALAVKDPIVIEVTTKHTSVEDALQAVKTALLKQKFIAANGEQKTGFTATRTTGAKADYYVADVTAKSENGKIKIIISFVKVGTGMLKLQKVADAVKEDMEK</sequence>
<dbReference type="STRING" id="687842.ASU31_22055"/>
<keyword evidence="2" id="KW-1185">Reference proteome</keyword>